<feature type="region of interest" description="Disordered" evidence="1">
    <location>
        <begin position="90"/>
        <end position="122"/>
    </location>
</feature>
<evidence type="ECO:0000313" key="3">
    <source>
        <dbReference type="EMBL" id="GFN00005.1"/>
    </source>
</evidence>
<comment type="caution">
    <text evidence="3">The sequence shown here is derived from an EMBL/GenBank/DDBJ whole genome shotgun (WGS) entry which is preliminary data.</text>
</comment>
<feature type="chain" id="PRO_5036400280" description="Peptidase inhibitor family I36" evidence="2">
    <location>
        <begin position="27"/>
        <end position="122"/>
    </location>
</feature>
<proteinExistence type="predicted"/>
<evidence type="ECO:0000313" key="6">
    <source>
        <dbReference type="Proteomes" id="UP000530403"/>
    </source>
</evidence>
<dbReference type="AlphaFoldDB" id="A0A7J0CDZ0"/>
<sequence length="122" mass="12793">MRAKKVIASTALLFAALAMTPSTANAALSECNSNNMCLWGNNDFAWLIGERTHGQSSFANLSGERNDAMDSWANRSASYDGCMAGNANGGGDKQGMARNSTDNNVSPLNSDEVSSFRTSGGC</sequence>
<reference evidence="4 6" key="2">
    <citation type="submission" date="2020-07" db="EMBL/GenBank/DDBJ databases">
        <title>Sequencing the genomes of 1000 actinobacteria strains.</title>
        <authorList>
            <person name="Klenk H.-P."/>
        </authorList>
    </citation>
    <scope>NUCLEOTIDE SEQUENCE [LARGE SCALE GENOMIC DNA]</scope>
    <source>
        <strain evidence="4 6">DSM 41455</strain>
    </source>
</reference>
<feature type="compositionally biased region" description="Polar residues" evidence="1">
    <location>
        <begin position="97"/>
        <end position="122"/>
    </location>
</feature>
<dbReference type="RefSeq" id="WP_173316405.1">
    <property type="nucleotide sequence ID" value="NZ_BAAAUE010000013.1"/>
</dbReference>
<dbReference type="Proteomes" id="UP000498980">
    <property type="component" value="Unassembled WGS sequence"/>
</dbReference>
<evidence type="ECO:0000256" key="2">
    <source>
        <dbReference type="SAM" id="SignalP"/>
    </source>
</evidence>
<accession>A0A7J0CDZ0</accession>
<name>A0A7J0CDZ0_9ACTN</name>
<keyword evidence="5" id="KW-1185">Reference proteome</keyword>
<gene>
    <name evidence="4" type="ORF">HEB29_004540</name>
    <name evidence="3" type="ORF">Sfulv_48150</name>
</gene>
<evidence type="ECO:0000313" key="4">
    <source>
        <dbReference type="EMBL" id="NYE43529.1"/>
    </source>
</evidence>
<dbReference type="EMBL" id="JACCCF010000001">
    <property type="protein sequence ID" value="NYE43529.1"/>
    <property type="molecule type" value="Genomic_DNA"/>
</dbReference>
<protein>
    <recommendedName>
        <fullName evidence="7">Peptidase inhibitor family I36</fullName>
    </recommendedName>
</protein>
<dbReference type="Pfam" id="PF03995">
    <property type="entry name" value="Inhibitor_I36"/>
    <property type="match status" value="1"/>
</dbReference>
<organism evidence="3 5">
    <name type="scientific">Streptomyces fulvorobeus</name>
    <dbReference type="NCBI Taxonomy" id="284028"/>
    <lineage>
        <taxon>Bacteria</taxon>
        <taxon>Bacillati</taxon>
        <taxon>Actinomycetota</taxon>
        <taxon>Actinomycetes</taxon>
        <taxon>Kitasatosporales</taxon>
        <taxon>Streptomycetaceae</taxon>
        <taxon>Streptomyces</taxon>
    </lineage>
</organism>
<evidence type="ECO:0008006" key="7">
    <source>
        <dbReference type="Google" id="ProtNLM"/>
    </source>
</evidence>
<feature type="signal peptide" evidence="2">
    <location>
        <begin position="1"/>
        <end position="26"/>
    </location>
</feature>
<reference evidence="3 5" key="1">
    <citation type="submission" date="2020-05" db="EMBL/GenBank/DDBJ databases">
        <title>Whole genome shotgun sequence of Streptomyces fulvorobeus NBRC 15897.</title>
        <authorList>
            <person name="Komaki H."/>
            <person name="Tamura T."/>
        </authorList>
    </citation>
    <scope>NUCLEOTIDE SEQUENCE [LARGE SCALE GENOMIC DNA]</scope>
    <source>
        <strain evidence="3 5">NBRC 15897</strain>
    </source>
</reference>
<evidence type="ECO:0000256" key="1">
    <source>
        <dbReference type="SAM" id="MobiDB-lite"/>
    </source>
</evidence>
<dbReference type="Proteomes" id="UP000530403">
    <property type="component" value="Unassembled WGS sequence"/>
</dbReference>
<keyword evidence="2" id="KW-0732">Signal</keyword>
<dbReference type="EMBL" id="BLWC01000001">
    <property type="protein sequence ID" value="GFN00005.1"/>
    <property type="molecule type" value="Genomic_DNA"/>
</dbReference>
<evidence type="ECO:0000313" key="5">
    <source>
        <dbReference type="Proteomes" id="UP000498980"/>
    </source>
</evidence>